<dbReference type="AlphaFoldDB" id="A0A165DSD9"/>
<feature type="domain" description="DUF7770" evidence="2">
    <location>
        <begin position="116"/>
        <end position="204"/>
    </location>
</feature>
<evidence type="ECO:0000313" key="4">
    <source>
        <dbReference type="Proteomes" id="UP000076842"/>
    </source>
</evidence>
<gene>
    <name evidence="3" type="ORF">CALCODRAFT_501123</name>
</gene>
<reference evidence="3 4" key="1">
    <citation type="journal article" date="2016" name="Mol. Biol. Evol.">
        <title>Comparative Genomics of Early-Diverging Mushroom-Forming Fungi Provides Insights into the Origins of Lignocellulose Decay Capabilities.</title>
        <authorList>
            <person name="Nagy L.G."/>
            <person name="Riley R."/>
            <person name="Tritt A."/>
            <person name="Adam C."/>
            <person name="Daum C."/>
            <person name="Floudas D."/>
            <person name="Sun H."/>
            <person name="Yadav J.S."/>
            <person name="Pangilinan J."/>
            <person name="Larsson K.H."/>
            <person name="Matsuura K."/>
            <person name="Barry K."/>
            <person name="Labutti K."/>
            <person name="Kuo R."/>
            <person name="Ohm R.A."/>
            <person name="Bhattacharya S.S."/>
            <person name="Shirouzu T."/>
            <person name="Yoshinaga Y."/>
            <person name="Martin F.M."/>
            <person name="Grigoriev I.V."/>
            <person name="Hibbett D.S."/>
        </authorList>
    </citation>
    <scope>NUCLEOTIDE SEQUENCE [LARGE SCALE GENOMIC DNA]</scope>
    <source>
        <strain evidence="3 4">HHB12733</strain>
    </source>
</reference>
<accession>A0A165DSD9</accession>
<dbReference type="InParanoid" id="A0A165DSD9"/>
<dbReference type="Proteomes" id="UP000076842">
    <property type="component" value="Unassembled WGS sequence"/>
</dbReference>
<feature type="region of interest" description="Disordered" evidence="1">
    <location>
        <begin position="1"/>
        <end position="27"/>
    </location>
</feature>
<name>A0A165DSD9_9BASI</name>
<dbReference type="InterPro" id="IPR056672">
    <property type="entry name" value="DUF7770"/>
</dbReference>
<protein>
    <recommendedName>
        <fullName evidence="2">DUF7770 domain-containing protein</fullName>
    </recommendedName>
</protein>
<dbReference type="Pfam" id="PF24968">
    <property type="entry name" value="DUF7770"/>
    <property type="match status" value="1"/>
</dbReference>
<feature type="non-terminal residue" evidence="3">
    <location>
        <position position="219"/>
    </location>
</feature>
<proteinExistence type="predicted"/>
<evidence type="ECO:0000259" key="2">
    <source>
        <dbReference type="Pfam" id="PF24968"/>
    </source>
</evidence>
<sequence>MIYDQRESCSPAVHHTPRKLSDRTNRNGHALPIPSVLYRPARRLDAHVDLALRGGYRVNDWILVIVCADGVQLRMQVGHMSELIDPAGAAILVSVVAEALPLWRRPEHGGIVSCSIGLGCDMTPLKLFTAIRRHGLHHYRFTEEPDGKLRGHRFWIYAVVTYLEIYRYFKLDSGRDVKSLVQWIWWDHDIICPWPKPLVPGRFLVNDDGERALSPFLCS</sequence>
<evidence type="ECO:0000256" key="1">
    <source>
        <dbReference type="SAM" id="MobiDB-lite"/>
    </source>
</evidence>
<dbReference type="EMBL" id="KV424037">
    <property type="protein sequence ID" value="KZT53446.1"/>
    <property type="molecule type" value="Genomic_DNA"/>
</dbReference>
<organism evidence="3 4">
    <name type="scientific">Calocera cornea HHB12733</name>
    <dbReference type="NCBI Taxonomy" id="1353952"/>
    <lineage>
        <taxon>Eukaryota</taxon>
        <taxon>Fungi</taxon>
        <taxon>Dikarya</taxon>
        <taxon>Basidiomycota</taxon>
        <taxon>Agaricomycotina</taxon>
        <taxon>Dacrymycetes</taxon>
        <taxon>Dacrymycetales</taxon>
        <taxon>Dacrymycetaceae</taxon>
        <taxon>Calocera</taxon>
    </lineage>
</organism>
<keyword evidence="4" id="KW-1185">Reference proteome</keyword>
<evidence type="ECO:0000313" key="3">
    <source>
        <dbReference type="EMBL" id="KZT53446.1"/>
    </source>
</evidence>